<evidence type="ECO:0000313" key="3">
    <source>
        <dbReference type="Proteomes" id="UP000620104"/>
    </source>
</evidence>
<dbReference type="OrthoDB" id="21292at2759"/>
<evidence type="ECO:0000313" key="2">
    <source>
        <dbReference type="EMBL" id="GHJ84712.1"/>
    </source>
</evidence>
<dbReference type="Proteomes" id="UP000620104">
    <property type="component" value="Unassembled WGS sequence"/>
</dbReference>
<dbReference type="InterPro" id="IPR006708">
    <property type="entry name" value="Pex19"/>
</dbReference>
<proteinExistence type="predicted"/>
<sequence>MPQDEDLDDLDDILDDFSAPPKPAAPKPSPPPQQQQRQQDDPSEADLARQMAALLASLGGPQDGEADARGKGQGDDGDGDGDGDDDDDLTKLLAQIMRAGQGQEDETDGAESGMDGAGFEQLLASLGQPAPIPTASGSTSTSTAPTRSKPPAAASTDDKPLSFEETIKRTMSNLKDSEASSRANASSAPDPNDPLAQLLASLNIDPSELDLDALAAAAAAAGGGGADPQGAGGDFSGVLDGMMKQLMTKEILEEPLAELADKYPPYLATHGASLPAAQRTKYTQQNAIVVQILEIFRDPAYSDASDAQRSRVTALMTQMQDLGSPPDEIMGDMPEGLDLGGEGCTIM</sequence>
<evidence type="ECO:0000256" key="1">
    <source>
        <dbReference type="SAM" id="MobiDB-lite"/>
    </source>
</evidence>
<comment type="caution">
    <text evidence="2">The sequence shown here is derived from an EMBL/GenBank/DDBJ whole genome shotgun (WGS) entry which is preliminary data.</text>
</comment>
<accession>A0A8H3TPA5</accession>
<dbReference type="GO" id="GO:0005778">
    <property type="term" value="C:peroxisomal membrane"/>
    <property type="evidence" value="ECO:0007669"/>
    <property type="project" value="TreeGrafter"/>
</dbReference>
<dbReference type="AlphaFoldDB" id="A0A8H3TPA5"/>
<feature type="compositionally biased region" description="Acidic residues" evidence="1">
    <location>
        <begin position="75"/>
        <end position="88"/>
    </location>
</feature>
<dbReference type="Gene3D" id="1.20.120.900">
    <property type="entry name" value="Pex19, mPTS binding domain"/>
    <property type="match status" value="1"/>
</dbReference>
<name>A0A8H3TPA5_9TREE</name>
<dbReference type="InterPro" id="IPR038322">
    <property type="entry name" value="Pex19_C_sf"/>
</dbReference>
<feature type="compositionally biased region" description="Pro residues" evidence="1">
    <location>
        <begin position="20"/>
        <end position="33"/>
    </location>
</feature>
<dbReference type="Pfam" id="PF04614">
    <property type="entry name" value="Pex19"/>
    <property type="match status" value="1"/>
</dbReference>
<dbReference type="PANTHER" id="PTHR12774">
    <property type="entry name" value="PEROXISOMAL BIOGENESIS FACTOR 19"/>
    <property type="match status" value="1"/>
</dbReference>
<dbReference type="GO" id="GO:0033328">
    <property type="term" value="F:peroxisome membrane targeting sequence binding"/>
    <property type="evidence" value="ECO:0007669"/>
    <property type="project" value="TreeGrafter"/>
</dbReference>
<feature type="compositionally biased region" description="Acidic residues" evidence="1">
    <location>
        <begin position="1"/>
        <end position="15"/>
    </location>
</feature>
<protein>
    <submittedName>
        <fullName evidence="2">Uncharacterized protein</fullName>
    </submittedName>
</protein>
<reference evidence="2" key="1">
    <citation type="submission" date="2020-07" db="EMBL/GenBank/DDBJ databases">
        <title>Draft Genome Sequence of a Deep-Sea Yeast, Naganishia (Cryptococcus) liquefaciens strain N6.</title>
        <authorList>
            <person name="Han Y.W."/>
            <person name="Kajitani R."/>
            <person name="Morimoto H."/>
            <person name="Parhat M."/>
            <person name="Tsubouchi H."/>
            <person name="Bakenova O."/>
            <person name="Ogata M."/>
            <person name="Argunhan B."/>
            <person name="Aoki R."/>
            <person name="Kajiwara S."/>
            <person name="Itoh T."/>
            <person name="Iwasaki H."/>
        </authorList>
    </citation>
    <scope>NUCLEOTIDE SEQUENCE</scope>
    <source>
        <strain evidence="2">N6</strain>
    </source>
</reference>
<dbReference type="EMBL" id="BLZA01000009">
    <property type="protein sequence ID" value="GHJ84712.1"/>
    <property type="molecule type" value="Genomic_DNA"/>
</dbReference>
<feature type="compositionally biased region" description="Low complexity" evidence="1">
    <location>
        <begin position="133"/>
        <end position="155"/>
    </location>
</feature>
<feature type="region of interest" description="Disordered" evidence="1">
    <location>
        <begin position="1"/>
        <end position="194"/>
    </location>
</feature>
<feature type="compositionally biased region" description="Basic and acidic residues" evidence="1">
    <location>
        <begin position="156"/>
        <end position="168"/>
    </location>
</feature>
<keyword evidence="3" id="KW-1185">Reference proteome</keyword>
<dbReference type="PANTHER" id="PTHR12774:SF2">
    <property type="entry name" value="PEROXISOMAL BIOGENESIS FACTOR 19"/>
    <property type="match status" value="1"/>
</dbReference>
<gene>
    <name evidence="2" type="ORF">NliqN6_1114</name>
</gene>
<organism evidence="2 3">
    <name type="scientific">Naganishia liquefaciens</name>
    <dbReference type="NCBI Taxonomy" id="104408"/>
    <lineage>
        <taxon>Eukaryota</taxon>
        <taxon>Fungi</taxon>
        <taxon>Dikarya</taxon>
        <taxon>Basidiomycota</taxon>
        <taxon>Agaricomycotina</taxon>
        <taxon>Tremellomycetes</taxon>
        <taxon>Filobasidiales</taxon>
        <taxon>Filobasidiaceae</taxon>
        <taxon>Naganishia</taxon>
    </lineage>
</organism>
<dbReference type="GO" id="GO:0045046">
    <property type="term" value="P:protein import into peroxisome membrane"/>
    <property type="evidence" value="ECO:0007669"/>
    <property type="project" value="TreeGrafter"/>
</dbReference>